<dbReference type="AlphaFoldDB" id="R9ADJ6"/>
<evidence type="ECO:0000313" key="2">
    <source>
        <dbReference type="Proteomes" id="UP000014064"/>
    </source>
</evidence>
<gene>
    <name evidence="1" type="ORF">J056_001140</name>
</gene>
<dbReference type="GeneID" id="20374092"/>
<dbReference type="InterPro" id="IPR024388">
    <property type="entry name" value="Ribosomal_mL58"/>
</dbReference>
<dbReference type="RefSeq" id="XP_009269043.1">
    <property type="nucleotide sequence ID" value="XM_009270768.1"/>
</dbReference>
<sequence>MFKHNTRLFTTSIRHNVTRPITRPNRLSNATKVDLDDGAEFFFNPPPSSAEAYPDGNSVVSGLLDSNMATRVDTLNAPTLHSRKKSLNFNLSSDQIGEIKEMRRAGHSANAISRKFNCSKGLIAVVAPASKQNRIEHVINQQQQQSTWGFNKHLSRHQRLKRKEYW</sequence>
<dbReference type="GO" id="GO:0003735">
    <property type="term" value="F:structural constituent of ribosome"/>
    <property type="evidence" value="ECO:0007669"/>
    <property type="project" value="TreeGrafter"/>
</dbReference>
<dbReference type="Proteomes" id="UP000014064">
    <property type="component" value="Unassembled WGS sequence"/>
</dbReference>
<name>R9ADJ6_WALI9</name>
<dbReference type="PANTHER" id="PTHR28266:SF1">
    <property type="entry name" value="LARGE RIBOSOMAL SUBUNIT PROTEIN ML58"/>
    <property type="match status" value="1"/>
</dbReference>
<dbReference type="HOGENOM" id="CLU_100683_0_0_1"/>
<dbReference type="Pfam" id="PF12824">
    <property type="entry name" value="MRP-L20"/>
    <property type="match status" value="1"/>
</dbReference>
<dbReference type="EMBL" id="KE007236">
    <property type="protein sequence ID" value="EOR00254.1"/>
    <property type="molecule type" value="Genomic_DNA"/>
</dbReference>
<reference evidence="2" key="1">
    <citation type="journal article" date="2013" name="BMC Genomics">
        <title>Genome and transcriptome sequencing of the halophilic fungus Wallemia ichthyophaga: haloadaptations present and absent.</title>
        <authorList>
            <person name="Zajc J."/>
            <person name="Liu Y."/>
            <person name="Dai W."/>
            <person name="Yang Z."/>
            <person name="Hu J."/>
            <person name="Gostincar C."/>
            <person name="Gunde-Cimerman N."/>
        </authorList>
    </citation>
    <scope>NUCLEOTIDE SEQUENCE [LARGE SCALE GENOMIC DNA]</scope>
    <source>
        <strain evidence="2">EXF-994 / CBS 113033</strain>
    </source>
</reference>
<keyword evidence="2" id="KW-1185">Reference proteome</keyword>
<proteinExistence type="predicted"/>
<evidence type="ECO:0000313" key="1">
    <source>
        <dbReference type="EMBL" id="EOR00254.1"/>
    </source>
</evidence>
<dbReference type="OMA" id="NMATRVD"/>
<accession>R9ADJ6</accession>
<dbReference type="GO" id="GO:0005762">
    <property type="term" value="C:mitochondrial large ribosomal subunit"/>
    <property type="evidence" value="ECO:0007669"/>
    <property type="project" value="TreeGrafter"/>
</dbReference>
<dbReference type="KEGG" id="wic:J056_001140"/>
<organism evidence="1 2">
    <name type="scientific">Wallemia ichthyophaga (strain EXF-994 / CBS 113033)</name>
    <dbReference type="NCBI Taxonomy" id="1299270"/>
    <lineage>
        <taxon>Eukaryota</taxon>
        <taxon>Fungi</taxon>
        <taxon>Dikarya</taxon>
        <taxon>Basidiomycota</taxon>
        <taxon>Wallemiomycotina</taxon>
        <taxon>Wallemiomycetes</taxon>
        <taxon>Wallemiales</taxon>
        <taxon>Wallemiaceae</taxon>
        <taxon>Wallemia</taxon>
    </lineage>
</organism>
<dbReference type="OrthoDB" id="6021263at2759"/>
<dbReference type="PANTHER" id="PTHR28266">
    <property type="entry name" value="54S RIBOSOMAL PROTEIN L20, MITOCHONDRIAL"/>
    <property type="match status" value="1"/>
</dbReference>
<protein>
    <submittedName>
        <fullName evidence="1">Uncharacterized protein</fullName>
    </submittedName>
</protein>